<feature type="domain" description="Response regulatory" evidence="12">
    <location>
        <begin position="641"/>
        <end position="757"/>
    </location>
</feature>
<dbReference type="Gene3D" id="3.40.50.2300">
    <property type="match status" value="1"/>
</dbReference>
<evidence type="ECO:0000256" key="8">
    <source>
        <dbReference type="ARBA" id="ARBA00022840"/>
    </source>
</evidence>
<comment type="subcellular location">
    <subcellularLocation>
        <location evidence="2">Cell membrane</location>
    </subcellularLocation>
</comment>
<feature type="modified residue" description="4-aspartylphosphate" evidence="10">
    <location>
        <position position="692"/>
    </location>
</feature>
<dbReference type="PRINTS" id="PR00344">
    <property type="entry name" value="BCTRLSENSOR"/>
</dbReference>
<dbReference type="Pfam" id="PF13426">
    <property type="entry name" value="PAS_9"/>
    <property type="match status" value="1"/>
</dbReference>
<dbReference type="SMART" id="SM00388">
    <property type="entry name" value="HisKA"/>
    <property type="match status" value="1"/>
</dbReference>
<dbReference type="RefSeq" id="WP_345732725.1">
    <property type="nucleotide sequence ID" value="NZ_BAAAYN010000053.1"/>
</dbReference>
<evidence type="ECO:0000256" key="9">
    <source>
        <dbReference type="ARBA" id="ARBA00023012"/>
    </source>
</evidence>
<dbReference type="Pfam" id="PF00072">
    <property type="entry name" value="Response_reg"/>
    <property type="match status" value="1"/>
</dbReference>
<dbReference type="InterPro" id="IPR011006">
    <property type="entry name" value="CheY-like_superfamily"/>
</dbReference>
<accession>A0ABP6T9T6</accession>
<dbReference type="PROSITE" id="PS50112">
    <property type="entry name" value="PAS"/>
    <property type="match status" value="3"/>
</dbReference>
<evidence type="ECO:0000259" key="12">
    <source>
        <dbReference type="PROSITE" id="PS50110"/>
    </source>
</evidence>
<dbReference type="Gene3D" id="1.10.287.130">
    <property type="match status" value="1"/>
</dbReference>
<dbReference type="Pfam" id="PF00989">
    <property type="entry name" value="PAS"/>
    <property type="match status" value="1"/>
</dbReference>
<feature type="domain" description="PAC" evidence="14">
    <location>
        <begin position="193"/>
        <end position="245"/>
    </location>
</feature>
<organism evidence="15 16">
    <name type="scientific">Cryptosporangium minutisporangium</name>
    <dbReference type="NCBI Taxonomy" id="113569"/>
    <lineage>
        <taxon>Bacteria</taxon>
        <taxon>Bacillati</taxon>
        <taxon>Actinomycetota</taxon>
        <taxon>Actinomycetes</taxon>
        <taxon>Cryptosporangiales</taxon>
        <taxon>Cryptosporangiaceae</taxon>
        <taxon>Cryptosporangium</taxon>
    </lineage>
</organism>
<protein>
    <recommendedName>
        <fullName evidence="3">histidine kinase</fullName>
        <ecNumber evidence="3">2.7.13.3</ecNumber>
    </recommendedName>
</protein>
<dbReference type="InterPro" id="IPR003661">
    <property type="entry name" value="HisK_dim/P_dom"/>
</dbReference>
<dbReference type="Proteomes" id="UP001501676">
    <property type="component" value="Unassembled WGS sequence"/>
</dbReference>
<dbReference type="InterPro" id="IPR035965">
    <property type="entry name" value="PAS-like_dom_sf"/>
</dbReference>
<keyword evidence="16" id="KW-1185">Reference proteome</keyword>
<dbReference type="Pfam" id="PF02518">
    <property type="entry name" value="HATPase_c"/>
    <property type="match status" value="1"/>
</dbReference>
<keyword evidence="6" id="KW-0547">Nucleotide-binding</keyword>
<dbReference type="PANTHER" id="PTHR43065">
    <property type="entry name" value="SENSOR HISTIDINE KINASE"/>
    <property type="match status" value="1"/>
</dbReference>
<proteinExistence type="predicted"/>
<evidence type="ECO:0000256" key="2">
    <source>
        <dbReference type="ARBA" id="ARBA00004236"/>
    </source>
</evidence>
<dbReference type="Gene3D" id="3.30.565.10">
    <property type="entry name" value="Histidine kinase-like ATPase, C-terminal domain"/>
    <property type="match status" value="1"/>
</dbReference>
<dbReference type="PROSITE" id="PS50109">
    <property type="entry name" value="HIS_KIN"/>
    <property type="match status" value="1"/>
</dbReference>
<dbReference type="InterPro" id="IPR001789">
    <property type="entry name" value="Sig_transdc_resp-reg_receiver"/>
</dbReference>
<dbReference type="InterPro" id="IPR003594">
    <property type="entry name" value="HATPase_dom"/>
</dbReference>
<dbReference type="CDD" id="cd00082">
    <property type="entry name" value="HisKA"/>
    <property type="match status" value="1"/>
</dbReference>
<dbReference type="EMBL" id="BAAAYN010000053">
    <property type="protein sequence ID" value="GAA3396113.1"/>
    <property type="molecule type" value="Genomic_DNA"/>
</dbReference>
<dbReference type="InterPro" id="IPR036890">
    <property type="entry name" value="HATPase_C_sf"/>
</dbReference>
<evidence type="ECO:0000313" key="15">
    <source>
        <dbReference type="EMBL" id="GAA3396113.1"/>
    </source>
</evidence>
<feature type="domain" description="PAS" evidence="13">
    <location>
        <begin position="120"/>
        <end position="190"/>
    </location>
</feature>
<dbReference type="InterPro" id="IPR005467">
    <property type="entry name" value="His_kinase_dom"/>
</dbReference>
<keyword evidence="8" id="KW-0067">ATP-binding</keyword>
<evidence type="ECO:0000256" key="4">
    <source>
        <dbReference type="ARBA" id="ARBA00022553"/>
    </source>
</evidence>
<evidence type="ECO:0000313" key="16">
    <source>
        <dbReference type="Proteomes" id="UP001501676"/>
    </source>
</evidence>
<keyword evidence="7 15" id="KW-0418">Kinase</keyword>
<keyword evidence="4 10" id="KW-0597">Phosphoprotein</keyword>
<evidence type="ECO:0000259" key="14">
    <source>
        <dbReference type="PROSITE" id="PS50113"/>
    </source>
</evidence>
<keyword evidence="9" id="KW-0902">Two-component regulatory system</keyword>
<dbReference type="PROSITE" id="PS50113">
    <property type="entry name" value="PAC"/>
    <property type="match status" value="1"/>
</dbReference>
<comment type="catalytic activity">
    <reaction evidence="1">
        <text>ATP + protein L-histidine = ADP + protein N-phospho-L-histidine.</text>
        <dbReference type="EC" id="2.7.13.3"/>
    </reaction>
</comment>
<dbReference type="InterPro" id="IPR036097">
    <property type="entry name" value="HisK_dim/P_sf"/>
</dbReference>
<dbReference type="Pfam" id="PF08448">
    <property type="entry name" value="PAS_4"/>
    <property type="match status" value="1"/>
</dbReference>
<evidence type="ECO:0000256" key="5">
    <source>
        <dbReference type="ARBA" id="ARBA00022679"/>
    </source>
</evidence>
<dbReference type="PANTHER" id="PTHR43065:SF42">
    <property type="entry name" value="TWO-COMPONENT SENSOR PPRA"/>
    <property type="match status" value="1"/>
</dbReference>
<evidence type="ECO:0000256" key="7">
    <source>
        <dbReference type="ARBA" id="ARBA00022777"/>
    </source>
</evidence>
<dbReference type="InterPro" id="IPR013656">
    <property type="entry name" value="PAS_4"/>
</dbReference>
<dbReference type="PROSITE" id="PS50110">
    <property type="entry name" value="RESPONSE_REGULATORY"/>
    <property type="match status" value="1"/>
</dbReference>
<dbReference type="SUPFAM" id="SSF47384">
    <property type="entry name" value="Homodimeric domain of signal transducing histidine kinase"/>
    <property type="match status" value="1"/>
</dbReference>
<dbReference type="InterPro" id="IPR013767">
    <property type="entry name" value="PAS_fold"/>
</dbReference>
<dbReference type="InterPro" id="IPR000014">
    <property type="entry name" value="PAS"/>
</dbReference>
<comment type="caution">
    <text evidence="15">The sequence shown here is derived from an EMBL/GenBank/DDBJ whole genome shotgun (WGS) entry which is preliminary data.</text>
</comment>
<keyword evidence="5" id="KW-0808">Transferase</keyword>
<dbReference type="SMART" id="SM00448">
    <property type="entry name" value="REC"/>
    <property type="match status" value="1"/>
</dbReference>
<evidence type="ECO:0000256" key="1">
    <source>
        <dbReference type="ARBA" id="ARBA00000085"/>
    </source>
</evidence>
<dbReference type="InterPro" id="IPR004358">
    <property type="entry name" value="Sig_transdc_His_kin-like_C"/>
</dbReference>
<gene>
    <name evidence="15" type="ORF">GCM10020369_71600</name>
</gene>
<dbReference type="SUPFAM" id="SSF55785">
    <property type="entry name" value="PYP-like sensor domain (PAS domain)"/>
    <property type="match status" value="3"/>
</dbReference>
<evidence type="ECO:0000256" key="3">
    <source>
        <dbReference type="ARBA" id="ARBA00012438"/>
    </source>
</evidence>
<feature type="domain" description="PAS" evidence="13">
    <location>
        <begin position="20"/>
        <end position="51"/>
    </location>
</feature>
<evidence type="ECO:0000259" key="11">
    <source>
        <dbReference type="PROSITE" id="PS50109"/>
    </source>
</evidence>
<reference evidence="16" key="1">
    <citation type="journal article" date="2019" name="Int. J. Syst. Evol. Microbiol.">
        <title>The Global Catalogue of Microorganisms (GCM) 10K type strain sequencing project: providing services to taxonomists for standard genome sequencing and annotation.</title>
        <authorList>
            <consortium name="The Broad Institute Genomics Platform"/>
            <consortium name="The Broad Institute Genome Sequencing Center for Infectious Disease"/>
            <person name="Wu L."/>
            <person name="Ma J."/>
        </authorList>
    </citation>
    <scope>NUCLEOTIDE SEQUENCE [LARGE SCALE GENOMIC DNA]</scope>
    <source>
        <strain evidence="16">JCM 9458</strain>
    </source>
</reference>
<dbReference type="SMART" id="SM00091">
    <property type="entry name" value="PAS"/>
    <property type="match status" value="3"/>
</dbReference>
<dbReference type="NCBIfam" id="TIGR00229">
    <property type="entry name" value="sensory_box"/>
    <property type="match status" value="3"/>
</dbReference>
<dbReference type="CDD" id="cd00130">
    <property type="entry name" value="PAS"/>
    <property type="match status" value="3"/>
</dbReference>
<evidence type="ECO:0000259" key="13">
    <source>
        <dbReference type="PROSITE" id="PS50112"/>
    </source>
</evidence>
<dbReference type="SUPFAM" id="SSF55874">
    <property type="entry name" value="ATPase domain of HSP90 chaperone/DNA topoisomerase II/histidine kinase"/>
    <property type="match status" value="1"/>
</dbReference>
<dbReference type="EC" id="2.7.13.3" evidence="3"/>
<dbReference type="SMART" id="SM00387">
    <property type="entry name" value="HATPase_c"/>
    <property type="match status" value="1"/>
</dbReference>
<dbReference type="SUPFAM" id="SSF52172">
    <property type="entry name" value="CheY-like"/>
    <property type="match status" value="1"/>
</dbReference>
<dbReference type="GO" id="GO:0016301">
    <property type="term" value="F:kinase activity"/>
    <property type="evidence" value="ECO:0007669"/>
    <property type="project" value="UniProtKB-KW"/>
</dbReference>
<evidence type="ECO:0000256" key="10">
    <source>
        <dbReference type="PROSITE-ProRule" id="PRU00169"/>
    </source>
</evidence>
<feature type="domain" description="Histidine kinase" evidence="11">
    <location>
        <begin position="381"/>
        <end position="616"/>
    </location>
</feature>
<evidence type="ECO:0000256" key="6">
    <source>
        <dbReference type="ARBA" id="ARBA00022741"/>
    </source>
</evidence>
<name>A0ABP6T9T6_9ACTN</name>
<feature type="domain" description="PAS" evidence="13">
    <location>
        <begin position="239"/>
        <end position="297"/>
    </location>
</feature>
<sequence length="760" mass="81232">MTEQLVPQVDSASGALPPELPEAIVAVDPDGRITQANSGAEDLFGYSWDELSQRPLDDLLREPSGMKDVTAHTGVELACRRKDGTEFHAEFSMTPMDTPEGPLVSVAIRDLGRRNRAVERMRWLSAIVENAHTPIVSASTDGTITSWNTAAERVYGWTSAEMVGRPITAFVEPVHTEQVTETLAKVREGETMHIPDGQIVRADGRRVAVSVTASPIVGPHGDVVGIAYAARDLTDSERAEAKFRWLLDATPLPIIGVDVDGRIQLANTEAARAFGYLADELFGQQIEAVLPDARQVVLAESGTGAQRAGADGTQVTGRRKDGSEFPAEILLSSLLTEDGLLIAVTVRDLATRMEGEAERLRLENELQRAQRLDSLGQLAGGVAHDFNNVLAIILSHASIAEEDLSALAQLIPPGDDHGRLAGARRAVEQMQQAAERGSRLTKQLLAFGRREVVRPQVFLLSEVITDVTRLLSGTLGTDVRVSTSSDPELWPVTADPGRIEQVLVNLAVNARDAMPKGGTLQIDAVNVALDSAQAARYGLSDGRYVQLRVTDTGTGMPPEVAERAFEPFYTTKPEGQGTGLGLASVYGIVSQAAGTVYLRSRPGWGTSVTILLPASDGAPVNRPGAQSPVPLSAAESRPERCVLVVDDEPDLRKSIEIILGRGGYAVLSAGSGDEAAQLASAYEGTIDLLLTDVTMPGLSGQEVANRLRLDRPSMRVLYMSGFAQPLLTSKGTIGPDVTLVEKPFTRRSLLAKVAEVLATA</sequence>
<dbReference type="InterPro" id="IPR000700">
    <property type="entry name" value="PAS-assoc_C"/>
</dbReference>
<dbReference type="Gene3D" id="3.30.450.20">
    <property type="entry name" value="PAS domain"/>
    <property type="match status" value="3"/>
</dbReference>